<dbReference type="PANTHER" id="PTHR36840:SF1">
    <property type="entry name" value="BLL5714 PROTEIN"/>
    <property type="match status" value="1"/>
</dbReference>
<feature type="transmembrane region" description="Helical" evidence="3">
    <location>
        <begin position="680"/>
        <end position="699"/>
    </location>
</feature>
<reference evidence="4 5" key="1">
    <citation type="journal article" date="2016" name="Fungal Biol.">
        <title>The genome of Xylona heveae provides a window into fungal endophytism.</title>
        <authorList>
            <person name="Gazis R."/>
            <person name="Kuo A."/>
            <person name="Riley R."/>
            <person name="LaButti K."/>
            <person name="Lipzen A."/>
            <person name="Lin J."/>
            <person name="Amirebrahimi M."/>
            <person name="Hesse C.N."/>
            <person name="Spatafora J.W."/>
            <person name="Henrissat B."/>
            <person name="Hainaut M."/>
            <person name="Grigoriev I.V."/>
            <person name="Hibbett D.S."/>
        </authorList>
    </citation>
    <scope>NUCLEOTIDE SEQUENCE [LARGE SCALE GENOMIC DNA]</scope>
    <source>
        <strain evidence="4 5">TC161</strain>
    </source>
</reference>
<feature type="transmembrane region" description="Helical" evidence="3">
    <location>
        <begin position="414"/>
        <end position="435"/>
    </location>
</feature>
<dbReference type="EMBL" id="KV407462">
    <property type="protein sequence ID" value="KZF20755.1"/>
    <property type="molecule type" value="Genomic_DNA"/>
</dbReference>
<feature type="region of interest" description="Disordered" evidence="2">
    <location>
        <begin position="786"/>
        <end position="810"/>
    </location>
</feature>
<feature type="compositionally biased region" description="Polar residues" evidence="2">
    <location>
        <begin position="96"/>
        <end position="120"/>
    </location>
</feature>
<accession>A0A165FA39</accession>
<evidence type="ECO:0000256" key="2">
    <source>
        <dbReference type="SAM" id="MobiDB-lite"/>
    </source>
</evidence>
<keyword evidence="5" id="KW-1185">Reference proteome</keyword>
<feature type="compositionally biased region" description="Polar residues" evidence="2">
    <location>
        <begin position="50"/>
        <end position="62"/>
    </location>
</feature>
<feature type="transmembrane region" description="Helical" evidence="3">
    <location>
        <begin position="738"/>
        <end position="760"/>
    </location>
</feature>
<feature type="transmembrane region" description="Helical" evidence="3">
    <location>
        <begin position="442"/>
        <end position="462"/>
    </location>
</feature>
<dbReference type="InterPro" id="IPR010640">
    <property type="entry name" value="Low_temperature_requirement_A"/>
</dbReference>
<feature type="compositionally biased region" description="Polar residues" evidence="2">
    <location>
        <begin position="80"/>
        <end position="89"/>
    </location>
</feature>
<dbReference type="OMA" id="RQYFHKG"/>
<feature type="transmembrane region" description="Helical" evidence="3">
    <location>
        <begin position="646"/>
        <end position="668"/>
    </location>
</feature>
<sequence>MNPLFNSASAFSKPSEDAQQSVGADTLRSSRPRSSPRPNMQDLRPHSDSRSPGSGFTSISHRNLSEDSGHRSPSRYLGEQQHSASQNQIGEAVPSAEQQNNPQHGFLSLSYSNPGSQSGPEYQRGDRLRQFFRPDGRRVHVARSPEELEHLRRNLSTTSSRNGNDARRISSIAAEKNSESVEGEQEPELMVHGSPEHVEALRESHAHHEARRRALREKYRDVYEEIEQLQDDLGTISGELRMLSGRNHSEQLDENFSKFGYSANIRAHSGSSDNSTYGEASLKRVWEGDGSHGQAIKLWKRPVVRQYFHKGLLWRASDQEEVACFELFVDLLYVGIIAINGDTAVEDPNGLSLLRFCVTFILSWKIWSEITLIVSLFEIDDIFQRVCILLDMAFLFGFTTNIVGSWGQTYAPMIAFYLASRLFEALFYFQIAWLIPMVRGTMFSNILTILIPSALWIGSIHLSQPIRLVLIWIAIFLDLTGSVISIGIMRWTQSRLSPSPFVERLIRFFEFFPAINIEHRCERTNAFVTLIFGYSVVGLLYQNASPIGINSVFGKAILGLVQAFSFNWLYFEIDAFNIHVHAIRRHVFSSLVWMSLHLPFIMCFTLAGAALSRLVVAHDCPDVDPEKDLTAPYIERSEAEISPGLRWFYCAGLGIALGCMAIISMTHIHRSIPGQRLRKSYRLAVRFAVAIVLICLPLADLHSSPSSSESAKALAARESEASSPDTESRKARLNSLELVATTTGLVVLVLVVELLGSACVHESFWGCRKKCCYTATRRRIDGTDAESNALVGERGPGNPESEIFPIQGER</sequence>
<proteinExistence type="predicted"/>
<keyword evidence="3" id="KW-0472">Membrane</keyword>
<feature type="region of interest" description="Disordered" evidence="2">
    <location>
        <begin position="1"/>
        <end position="123"/>
    </location>
</feature>
<evidence type="ECO:0000313" key="5">
    <source>
        <dbReference type="Proteomes" id="UP000076632"/>
    </source>
</evidence>
<protein>
    <submittedName>
        <fullName evidence="4">Uncharacterized protein</fullName>
    </submittedName>
</protein>
<feature type="coiled-coil region" evidence="1">
    <location>
        <begin position="198"/>
        <end position="232"/>
    </location>
</feature>
<dbReference type="OrthoDB" id="191995at2759"/>
<evidence type="ECO:0000256" key="1">
    <source>
        <dbReference type="SAM" id="Coils"/>
    </source>
</evidence>
<feature type="transmembrane region" description="Helical" evidence="3">
    <location>
        <begin position="591"/>
        <end position="611"/>
    </location>
</feature>
<dbReference type="Pfam" id="PF06772">
    <property type="entry name" value="LtrA"/>
    <property type="match status" value="1"/>
</dbReference>
<name>A0A165FA39_XYLHT</name>
<dbReference type="InParanoid" id="A0A165FA39"/>
<dbReference type="STRING" id="1328760.A0A165FA39"/>
<dbReference type="AlphaFoldDB" id="A0A165FA39"/>
<dbReference type="GeneID" id="28901390"/>
<feature type="compositionally biased region" description="Polar residues" evidence="2">
    <location>
        <begin position="1"/>
        <end position="23"/>
    </location>
</feature>
<dbReference type="PANTHER" id="PTHR36840">
    <property type="entry name" value="BLL5714 PROTEIN"/>
    <property type="match status" value="1"/>
</dbReference>
<dbReference type="RefSeq" id="XP_018186310.1">
    <property type="nucleotide sequence ID" value="XM_018336253.1"/>
</dbReference>
<feature type="transmembrane region" description="Helical" evidence="3">
    <location>
        <begin position="468"/>
        <end position="489"/>
    </location>
</feature>
<keyword evidence="1" id="KW-0175">Coiled coil</keyword>
<evidence type="ECO:0000313" key="4">
    <source>
        <dbReference type="EMBL" id="KZF20755.1"/>
    </source>
</evidence>
<keyword evidence="3" id="KW-0812">Transmembrane</keyword>
<feature type="transmembrane region" description="Helical" evidence="3">
    <location>
        <begin position="386"/>
        <end position="408"/>
    </location>
</feature>
<organism evidence="4 5">
    <name type="scientific">Xylona heveae (strain CBS 132557 / TC161)</name>
    <dbReference type="NCBI Taxonomy" id="1328760"/>
    <lineage>
        <taxon>Eukaryota</taxon>
        <taxon>Fungi</taxon>
        <taxon>Dikarya</taxon>
        <taxon>Ascomycota</taxon>
        <taxon>Pezizomycotina</taxon>
        <taxon>Xylonomycetes</taxon>
        <taxon>Xylonales</taxon>
        <taxon>Xylonaceae</taxon>
        <taxon>Xylona</taxon>
    </lineage>
</organism>
<dbReference type="Proteomes" id="UP000076632">
    <property type="component" value="Unassembled WGS sequence"/>
</dbReference>
<evidence type="ECO:0000256" key="3">
    <source>
        <dbReference type="SAM" id="Phobius"/>
    </source>
</evidence>
<gene>
    <name evidence="4" type="ORF">L228DRAFT_284697</name>
</gene>
<feature type="transmembrane region" description="Helical" evidence="3">
    <location>
        <begin position="547"/>
        <end position="570"/>
    </location>
</feature>
<keyword evidence="3" id="KW-1133">Transmembrane helix</keyword>